<evidence type="ECO:0000256" key="11">
    <source>
        <dbReference type="ARBA" id="ARBA00023063"/>
    </source>
</evidence>
<proteinExistence type="predicted"/>
<dbReference type="Gene3D" id="1.20.950.20">
    <property type="entry name" value="Transmembrane di-heme cytochromes, Chain C"/>
    <property type="match status" value="1"/>
</dbReference>
<feature type="binding site" description="axial binding residue" evidence="13">
    <location>
        <position position="64"/>
    </location>
    <ligand>
        <name>heme b</name>
        <dbReference type="ChEBI" id="CHEBI:60344"/>
        <label>1</label>
    </ligand>
    <ligandPart>
        <name>Fe</name>
        <dbReference type="ChEBI" id="CHEBI:18248"/>
    </ligandPart>
</feature>
<evidence type="ECO:0000256" key="14">
    <source>
        <dbReference type="SAM" id="Phobius"/>
    </source>
</evidence>
<evidence type="ECO:0000256" key="9">
    <source>
        <dbReference type="ARBA" id="ARBA00023002"/>
    </source>
</evidence>
<sequence length="227" mass="26891">MNGIFFFIVLPYMAILSLLVGSIYRYRYYGFQVSSLSSQFLESKQLYFGSRPFHWGIIFLFFGHLIAFLLPHSVLAWNEVPVRMYILEITAFAFGLIVLFSLVMLIIRRFKTKRLHVVTTRMDIFVYLILLVQVVTGLWTAFFFRWGSSWFALVLTPYLKSIFVFNPDAAAVTQLPLMVQIHIISAFVLVGMIPFTRFMHFLVYPFEYLWRPYQLVVWNFKKKREVK</sequence>
<accession>A0A521C6Q3</accession>
<evidence type="ECO:0000256" key="13">
    <source>
        <dbReference type="PIRSR" id="PIRSR603816-1"/>
    </source>
</evidence>
<evidence type="ECO:0000256" key="1">
    <source>
        <dbReference type="ARBA" id="ARBA00004651"/>
    </source>
</evidence>
<dbReference type="PANTHER" id="PTHR30598:SF3">
    <property type="entry name" value="RESPIRATORY NITRATE REDUCTASE 1 GAMMA CHAIN"/>
    <property type="match status" value="1"/>
</dbReference>
<dbReference type="SUPFAM" id="SSF103501">
    <property type="entry name" value="Respiratory nitrate reductase 1 gamma chain"/>
    <property type="match status" value="1"/>
</dbReference>
<reference evidence="16 17" key="1">
    <citation type="submission" date="2017-05" db="EMBL/GenBank/DDBJ databases">
        <authorList>
            <person name="Varghese N."/>
            <person name="Submissions S."/>
        </authorList>
    </citation>
    <scope>NUCLEOTIDE SEQUENCE [LARGE SCALE GENOMIC DNA]</scope>
    <source>
        <strain evidence="16 17">DSM 27040</strain>
    </source>
</reference>
<gene>
    <name evidence="16" type="ORF">SAMN06265379_102405</name>
</gene>
<feature type="transmembrane region" description="Helical" evidence="14">
    <location>
        <begin position="53"/>
        <end position="70"/>
    </location>
</feature>
<keyword evidence="4 13" id="KW-0349">Heme</keyword>
<evidence type="ECO:0000256" key="3">
    <source>
        <dbReference type="ARBA" id="ARBA00022475"/>
    </source>
</evidence>
<feature type="transmembrane region" description="Helical" evidence="14">
    <location>
        <begin position="181"/>
        <end position="203"/>
    </location>
</feature>
<feature type="binding site" description="axial binding residue" evidence="13">
    <location>
        <position position="54"/>
    </location>
    <ligand>
        <name>heme b</name>
        <dbReference type="ChEBI" id="CHEBI:60344"/>
        <label>1</label>
    </ligand>
    <ligandPart>
        <name>Fe</name>
        <dbReference type="ChEBI" id="CHEBI:18248"/>
    </ligandPart>
</feature>
<dbReference type="Proteomes" id="UP000319040">
    <property type="component" value="Unassembled WGS sequence"/>
</dbReference>
<keyword evidence="10 13" id="KW-0408">Iron</keyword>
<evidence type="ECO:0000256" key="4">
    <source>
        <dbReference type="ARBA" id="ARBA00022617"/>
    </source>
</evidence>
<evidence type="ECO:0000256" key="2">
    <source>
        <dbReference type="ARBA" id="ARBA00022448"/>
    </source>
</evidence>
<evidence type="ECO:0000256" key="8">
    <source>
        <dbReference type="ARBA" id="ARBA00022989"/>
    </source>
</evidence>
<dbReference type="NCBIfam" id="TIGR00351">
    <property type="entry name" value="narI"/>
    <property type="match status" value="1"/>
</dbReference>
<evidence type="ECO:0000256" key="6">
    <source>
        <dbReference type="ARBA" id="ARBA00022723"/>
    </source>
</evidence>
<feature type="binding site" description="axial binding residue" evidence="13">
    <location>
        <position position="182"/>
    </location>
    <ligand>
        <name>heme b</name>
        <dbReference type="ChEBI" id="CHEBI:60344"/>
        <label>1</label>
    </ligand>
    <ligandPart>
        <name>Fe</name>
        <dbReference type="ChEBI" id="CHEBI:18248"/>
    </ligandPart>
</feature>
<dbReference type="GO" id="GO:0042128">
    <property type="term" value="P:nitrate assimilation"/>
    <property type="evidence" value="ECO:0007669"/>
    <property type="project" value="UniProtKB-KW"/>
</dbReference>
<evidence type="ECO:0000313" key="17">
    <source>
        <dbReference type="Proteomes" id="UP000319040"/>
    </source>
</evidence>
<feature type="domain" description="NarG-like" evidence="15">
    <location>
        <begin position="5"/>
        <end position="218"/>
    </location>
</feature>
<dbReference type="Pfam" id="PF02665">
    <property type="entry name" value="Nitrate_red_gam"/>
    <property type="match status" value="1"/>
</dbReference>
<dbReference type="AlphaFoldDB" id="A0A521C6Q3"/>
<keyword evidence="3" id="KW-1003">Cell membrane</keyword>
<dbReference type="GO" id="GO:0008940">
    <property type="term" value="F:nitrate reductase activity"/>
    <property type="evidence" value="ECO:0007669"/>
    <property type="project" value="InterPro"/>
</dbReference>
<dbReference type="GO" id="GO:0009325">
    <property type="term" value="C:nitrate reductase complex"/>
    <property type="evidence" value="ECO:0007669"/>
    <property type="project" value="InterPro"/>
</dbReference>
<keyword evidence="5 14" id="KW-0812">Transmembrane</keyword>
<evidence type="ECO:0000313" key="16">
    <source>
        <dbReference type="EMBL" id="SMO54491.1"/>
    </source>
</evidence>
<name>A0A521C6Q3_SACCC</name>
<dbReference type="InterPro" id="IPR051936">
    <property type="entry name" value="Heme-iron_electron_transfer"/>
</dbReference>
<dbReference type="GO" id="GO:0019645">
    <property type="term" value="P:anaerobic electron transport chain"/>
    <property type="evidence" value="ECO:0007669"/>
    <property type="project" value="TreeGrafter"/>
</dbReference>
<keyword evidence="2" id="KW-0813">Transport</keyword>
<dbReference type="InterPro" id="IPR036197">
    <property type="entry name" value="NarG-like_sf"/>
</dbReference>
<protein>
    <submittedName>
        <fullName evidence="16">Respiratory nitrate reductase gamma subunit</fullName>
    </submittedName>
</protein>
<keyword evidence="9" id="KW-0560">Oxidoreductase</keyword>
<comment type="subcellular location">
    <subcellularLocation>
        <location evidence="1">Cell membrane</location>
        <topology evidence="1">Multi-pass membrane protein</topology>
    </subcellularLocation>
</comment>
<keyword evidence="12 14" id="KW-0472">Membrane</keyword>
<feature type="binding site" description="axial binding residue" evidence="13">
    <location>
        <position position="200"/>
    </location>
    <ligand>
        <name>heme b</name>
        <dbReference type="ChEBI" id="CHEBI:60344"/>
        <label>1</label>
    </ligand>
    <ligandPart>
        <name>Fe</name>
        <dbReference type="ChEBI" id="CHEBI:18248"/>
    </ligandPart>
</feature>
<dbReference type="GO" id="GO:0046872">
    <property type="term" value="F:metal ion binding"/>
    <property type="evidence" value="ECO:0007669"/>
    <property type="project" value="UniProtKB-KW"/>
</dbReference>
<dbReference type="PANTHER" id="PTHR30598">
    <property type="entry name" value="NITRATE REDUCTASE PRIVATE CHAPERONE, REDOX ENZYME MATURATION PROTEIN REMP FAMILY"/>
    <property type="match status" value="1"/>
</dbReference>
<dbReference type="EMBL" id="FXTB01000002">
    <property type="protein sequence ID" value="SMO54491.1"/>
    <property type="molecule type" value="Genomic_DNA"/>
</dbReference>
<dbReference type="InterPro" id="IPR003816">
    <property type="entry name" value="Nitrate_red_gam"/>
</dbReference>
<organism evidence="16 17">
    <name type="scientific">Saccharicrinis carchari</name>
    <dbReference type="NCBI Taxonomy" id="1168039"/>
    <lineage>
        <taxon>Bacteria</taxon>
        <taxon>Pseudomonadati</taxon>
        <taxon>Bacteroidota</taxon>
        <taxon>Bacteroidia</taxon>
        <taxon>Marinilabiliales</taxon>
        <taxon>Marinilabiliaceae</taxon>
        <taxon>Saccharicrinis</taxon>
    </lineage>
</organism>
<dbReference type="RefSeq" id="WP_142532690.1">
    <property type="nucleotide sequence ID" value="NZ_FXTB01000002.1"/>
</dbReference>
<feature type="transmembrane region" description="Helical" evidence="14">
    <location>
        <begin position="82"/>
        <end position="103"/>
    </location>
</feature>
<keyword evidence="11" id="KW-0534">Nitrate assimilation</keyword>
<feature type="transmembrane region" description="Helical" evidence="14">
    <location>
        <begin position="124"/>
        <end position="144"/>
    </location>
</feature>
<dbReference type="GO" id="GO:0005886">
    <property type="term" value="C:plasma membrane"/>
    <property type="evidence" value="ECO:0007669"/>
    <property type="project" value="UniProtKB-SubCell"/>
</dbReference>
<evidence type="ECO:0000256" key="12">
    <source>
        <dbReference type="ARBA" id="ARBA00023136"/>
    </source>
</evidence>
<keyword evidence="7" id="KW-0249">Electron transport</keyword>
<dbReference type="InterPro" id="IPR023234">
    <property type="entry name" value="NarG-like_domain"/>
</dbReference>
<keyword evidence="8 14" id="KW-1133">Transmembrane helix</keyword>
<dbReference type="GO" id="GO:0009055">
    <property type="term" value="F:electron transfer activity"/>
    <property type="evidence" value="ECO:0007669"/>
    <property type="project" value="TreeGrafter"/>
</dbReference>
<keyword evidence="6" id="KW-0479">Metal-binding</keyword>
<evidence type="ECO:0000256" key="7">
    <source>
        <dbReference type="ARBA" id="ARBA00022982"/>
    </source>
</evidence>
<evidence type="ECO:0000256" key="10">
    <source>
        <dbReference type="ARBA" id="ARBA00023004"/>
    </source>
</evidence>
<evidence type="ECO:0000256" key="5">
    <source>
        <dbReference type="ARBA" id="ARBA00022692"/>
    </source>
</evidence>
<dbReference type="OrthoDB" id="9788113at2"/>
<keyword evidence="17" id="KW-1185">Reference proteome</keyword>
<evidence type="ECO:0000259" key="15">
    <source>
        <dbReference type="Pfam" id="PF02665"/>
    </source>
</evidence>
<feature type="transmembrane region" description="Helical" evidence="14">
    <location>
        <begin position="6"/>
        <end position="26"/>
    </location>
</feature>
<dbReference type="GO" id="GO:0020037">
    <property type="term" value="F:heme binding"/>
    <property type="evidence" value="ECO:0007669"/>
    <property type="project" value="TreeGrafter"/>
</dbReference>